<accession>A0ABW4I8G0</accession>
<feature type="domain" description="Glycosyl hydrolase family 13 catalytic" evidence="1">
    <location>
        <begin position="37"/>
        <end position="464"/>
    </location>
</feature>
<dbReference type="InterPro" id="IPR017853">
    <property type="entry name" value="GH"/>
</dbReference>
<comment type="caution">
    <text evidence="2">The sequence shown here is derived from an EMBL/GenBank/DDBJ whole genome shotgun (WGS) entry which is preliminary data.</text>
</comment>
<dbReference type="InterPro" id="IPR013780">
    <property type="entry name" value="Glyco_hydro_b"/>
</dbReference>
<protein>
    <submittedName>
        <fullName evidence="2">Alpha-amylase family glycosyl hydrolase</fullName>
    </submittedName>
</protein>
<dbReference type="SUPFAM" id="SSF51445">
    <property type="entry name" value="(Trans)glycosidases"/>
    <property type="match status" value="1"/>
</dbReference>
<dbReference type="InterPro" id="IPR006047">
    <property type="entry name" value="GH13_cat_dom"/>
</dbReference>
<evidence type="ECO:0000313" key="2">
    <source>
        <dbReference type="EMBL" id="MFD1628692.1"/>
    </source>
</evidence>
<dbReference type="GO" id="GO:0016787">
    <property type="term" value="F:hydrolase activity"/>
    <property type="evidence" value="ECO:0007669"/>
    <property type="project" value="UniProtKB-KW"/>
</dbReference>
<dbReference type="Gene3D" id="2.60.40.1180">
    <property type="entry name" value="Golgi alpha-mannosidase II"/>
    <property type="match status" value="1"/>
</dbReference>
<reference evidence="3" key="1">
    <citation type="journal article" date="2019" name="Int. J. Syst. Evol. Microbiol.">
        <title>The Global Catalogue of Microorganisms (GCM) 10K type strain sequencing project: providing services to taxonomists for standard genome sequencing and annotation.</title>
        <authorList>
            <consortium name="The Broad Institute Genomics Platform"/>
            <consortium name="The Broad Institute Genome Sequencing Center for Infectious Disease"/>
            <person name="Wu L."/>
            <person name="Ma J."/>
        </authorList>
    </citation>
    <scope>NUCLEOTIDE SEQUENCE [LARGE SCALE GENOMIC DNA]</scope>
    <source>
        <strain evidence="3">CCUG 53762</strain>
    </source>
</reference>
<dbReference type="Pfam" id="PF00128">
    <property type="entry name" value="Alpha-amylase"/>
    <property type="match status" value="1"/>
</dbReference>
<gene>
    <name evidence="2" type="ORF">ACFSAH_02325</name>
</gene>
<dbReference type="EMBL" id="JBHUDG010000003">
    <property type="protein sequence ID" value="MFD1628692.1"/>
    <property type="molecule type" value="Genomic_DNA"/>
</dbReference>
<organism evidence="2 3">
    <name type="scientific">Pseudopedobacter beijingensis</name>
    <dbReference type="NCBI Taxonomy" id="1207056"/>
    <lineage>
        <taxon>Bacteria</taxon>
        <taxon>Pseudomonadati</taxon>
        <taxon>Bacteroidota</taxon>
        <taxon>Sphingobacteriia</taxon>
        <taxon>Sphingobacteriales</taxon>
        <taxon>Sphingobacteriaceae</taxon>
        <taxon>Pseudopedobacter</taxon>
    </lineage>
</organism>
<dbReference type="CDD" id="cd11349">
    <property type="entry name" value="AmyAc_3"/>
    <property type="match status" value="1"/>
</dbReference>
<dbReference type="SMART" id="SM00642">
    <property type="entry name" value="Aamy"/>
    <property type="match status" value="1"/>
</dbReference>
<evidence type="ECO:0000313" key="3">
    <source>
        <dbReference type="Proteomes" id="UP001597118"/>
    </source>
</evidence>
<dbReference type="Proteomes" id="UP001597118">
    <property type="component" value="Unassembled WGS sequence"/>
</dbReference>
<dbReference type="Gene3D" id="3.20.20.80">
    <property type="entry name" value="Glycosidases"/>
    <property type="match status" value="2"/>
</dbReference>
<evidence type="ECO:0000259" key="1">
    <source>
        <dbReference type="SMART" id="SM00642"/>
    </source>
</evidence>
<keyword evidence="2" id="KW-0378">Hydrolase</keyword>
<dbReference type="RefSeq" id="WP_379661078.1">
    <property type="nucleotide sequence ID" value="NZ_JBHUDG010000003.1"/>
</dbReference>
<sequence>MRFVKCFLVLFGVVIIWSCTTSHRHSVAKDEKIVLYQLMVRLFGNQNQTNKHYGSKEENGVGKFNDITSKALSELKNLGISHVWYTGIIEHATMTDYTNFNIKSDDPDVVKGRAGSPYAIKDYYDVAPDLAVQVNQRMEEFEALIQRTHQAGLKAIIDFVPNHVARTYQSDKKPAHVRDFGEDDDKKKNFTAKNDFYYLPGTSFAVPQQKRIDGFEGDKRDGFFEEKPAKATGNNVFTEKPSDDDWYETIKLNYGVDYQKNGETHFDPIPPVWEKMHDILVYWVGKGVNGFRCDMAEMVPVEFWNWVIPKVKEVNPEIIFIAEAYNPDVYENYLTIGCFDYLYDKVGLYDALKPLIKNEEEASVENIRLSLTKTKAYQSRFLSFLENHDEERIASQGFAGDPTLALPGMVVSATISGGPVMIYFGQEVGEPGKGNEGYGGEDGRSTIFDYWGVPEHQKWMNAGRFDGKALSAQQQDLRAFYSRLLNLVKAEPAIVKGTFTELTVISNSQEKTYAYLRSFGKEHVLVLANFNRGNPIDVKIKLPDYLLRNENKKLNIENILEGGFFEINSVQEGVSIKVQPSSAQLLKFEL</sequence>
<keyword evidence="3" id="KW-1185">Reference proteome</keyword>
<dbReference type="PANTHER" id="PTHR10357:SF205">
    <property type="entry name" value="O-GLYCOSYL HYDROLASE FAMILY 13"/>
    <property type="match status" value="1"/>
</dbReference>
<proteinExistence type="predicted"/>
<dbReference type="PANTHER" id="PTHR10357">
    <property type="entry name" value="ALPHA-AMYLASE FAMILY MEMBER"/>
    <property type="match status" value="1"/>
</dbReference>
<name>A0ABW4I8G0_9SPHI</name>